<evidence type="ECO:0000313" key="3">
    <source>
        <dbReference type="Proteomes" id="UP000178787"/>
    </source>
</evidence>
<evidence type="ECO:0000259" key="1">
    <source>
        <dbReference type="Pfam" id="PF08241"/>
    </source>
</evidence>
<dbReference type="InterPro" id="IPR029063">
    <property type="entry name" value="SAM-dependent_MTases_sf"/>
</dbReference>
<sequence length="251" mass="29635">MTKKQTQFAYRSIKPLHNLTKKLLKNKSLQPAFGITLLQLLKDTKAALSFWEHAEKASRKSRLSLNFNKLQIGGGKHYLSGFINLDIFPPADIIWDCRYGLPFPKEQFRFVFSEHFLEHLDFPTSAKKVLQEIYRVLKLNSELLLGVPDGGKVVKAYCQKDKRFLNTLRRRCYNKRKPTAEIYGDLDLINYIFRDQVDNPNYTVHYWAYDEVSLINLLRSVGFRKTEKHKFDPRYCNPKRKFYTLYIKAIK</sequence>
<dbReference type="InterPro" id="IPR013216">
    <property type="entry name" value="Methyltransf_11"/>
</dbReference>
<dbReference type="Pfam" id="PF08241">
    <property type="entry name" value="Methyltransf_11"/>
    <property type="match status" value="1"/>
</dbReference>
<proteinExistence type="predicted"/>
<protein>
    <recommendedName>
        <fullName evidence="1">Methyltransferase type 11 domain-containing protein</fullName>
    </recommendedName>
</protein>
<comment type="caution">
    <text evidence="2">The sequence shown here is derived from an EMBL/GenBank/DDBJ whole genome shotgun (WGS) entry which is preliminary data.</text>
</comment>
<dbReference type="EMBL" id="MHNE01000030">
    <property type="protein sequence ID" value="OGZ37925.1"/>
    <property type="molecule type" value="Genomic_DNA"/>
</dbReference>
<evidence type="ECO:0000313" key="2">
    <source>
        <dbReference type="EMBL" id="OGZ37925.1"/>
    </source>
</evidence>
<feature type="domain" description="Methyltransferase type 11" evidence="1">
    <location>
        <begin position="101"/>
        <end position="143"/>
    </location>
</feature>
<reference evidence="2 3" key="1">
    <citation type="journal article" date="2016" name="Nat. Commun.">
        <title>Thousands of microbial genomes shed light on interconnected biogeochemical processes in an aquifer system.</title>
        <authorList>
            <person name="Anantharaman K."/>
            <person name="Brown C.T."/>
            <person name="Hug L.A."/>
            <person name="Sharon I."/>
            <person name="Castelle C.J."/>
            <person name="Probst A.J."/>
            <person name="Thomas B.C."/>
            <person name="Singh A."/>
            <person name="Wilkins M.J."/>
            <person name="Karaoz U."/>
            <person name="Brodie E.L."/>
            <person name="Williams K.H."/>
            <person name="Hubbard S.S."/>
            <person name="Banfield J.F."/>
        </authorList>
    </citation>
    <scope>NUCLEOTIDE SEQUENCE [LARGE SCALE GENOMIC DNA]</scope>
</reference>
<dbReference type="STRING" id="1802000.A3A94_03200"/>
<accession>A0A1G2FIN7</accession>
<dbReference type="Proteomes" id="UP000178787">
    <property type="component" value="Unassembled WGS sequence"/>
</dbReference>
<organism evidence="2 3">
    <name type="scientific">Candidatus Portnoybacteria bacterium RIFCSPLOWO2_01_FULL_43_11</name>
    <dbReference type="NCBI Taxonomy" id="1802000"/>
    <lineage>
        <taxon>Bacteria</taxon>
        <taxon>Candidatus Portnoyibacteriota</taxon>
    </lineage>
</organism>
<name>A0A1G2FIN7_9BACT</name>
<dbReference type="GO" id="GO:0008757">
    <property type="term" value="F:S-adenosylmethionine-dependent methyltransferase activity"/>
    <property type="evidence" value="ECO:0007669"/>
    <property type="project" value="InterPro"/>
</dbReference>
<gene>
    <name evidence="2" type="ORF">A3A94_03200</name>
</gene>
<dbReference type="AlphaFoldDB" id="A0A1G2FIN7"/>
<dbReference type="SUPFAM" id="SSF53335">
    <property type="entry name" value="S-adenosyl-L-methionine-dependent methyltransferases"/>
    <property type="match status" value="1"/>
</dbReference>
<dbReference type="Gene3D" id="3.40.50.150">
    <property type="entry name" value="Vaccinia Virus protein VP39"/>
    <property type="match status" value="1"/>
</dbReference>